<name>G8ZZD3_TORDE</name>
<dbReference type="GO" id="GO:0005811">
    <property type="term" value="C:lipid droplet"/>
    <property type="evidence" value="ECO:0007669"/>
    <property type="project" value="EnsemblFungi"/>
</dbReference>
<dbReference type="GeneID" id="11501062"/>
<evidence type="ECO:0000256" key="1">
    <source>
        <dbReference type="SAM" id="Coils"/>
    </source>
</evidence>
<dbReference type="InParanoid" id="G8ZZD3"/>
<dbReference type="GO" id="GO:0009060">
    <property type="term" value="P:aerobic respiration"/>
    <property type="evidence" value="ECO:0007669"/>
    <property type="project" value="EnsemblFungi"/>
</dbReference>
<dbReference type="GO" id="GO:0044877">
    <property type="term" value="F:protein-containing complex binding"/>
    <property type="evidence" value="ECO:0007669"/>
    <property type="project" value="EnsemblFungi"/>
</dbReference>
<reference evidence="2 3" key="1">
    <citation type="journal article" date="2011" name="Proc. Natl. Acad. Sci. U.S.A.">
        <title>Evolutionary erosion of yeast sex chromosomes by mating-type switching accidents.</title>
        <authorList>
            <person name="Gordon J.L."/>
            <person name="Armisen D."/>
            <person name="Proux-Wera E."/>
            <person name="Oheigeartaigh S.S."/>
            <person name="Byrne K.P."/>
            <person name="Wolfe K.H."/>
        </authorList>
    </citation>
    <scope>NUCLEOTIDE SEQUENCE [LARGE SCALE GENOMIC DNA]</scope>
    <source>
        <strain evidence="3">ATCC 10662 / CBS 1146 / NBRC 0425 / NCYC 2629 / NRRL Y-866</strain>
    </source>
</reference>
<dbReference type="HOGENOM" id="CLU_062295_0_0_1"/>
<dbReference type="KEGG" id="tdl:TDEL_0H01180"/>
<gene>
    <name evidence="2" type="primary">TDEL0H01180</name>
    <name evidence="2" type="ORF">TDEL_0H01180</name>
</gene>
<evidence type="ECO:0000313" key="3">
    <source>
        <dbReference type="Proteomes" id="UP000005627"/>
    </source>
</evidence>
<dbReference type="FunCoup" id="G8ZZD3">
    <property type="interactions" value="215"/>
</dbReference>
<keyword evidence="1" id="KW-0175">Coiled coil</keyword>
<keyword evidence="3" id="KW-1185">Reference proteome</keyword>
<dbReference type="EMBL" id="HE616749">
    <property type="protein sequence ID" value="CCE93977.1"/>
    <property type="molecule type" value="Genomic_DNA"/>
</dbReference>
<dbReference type="eggNOG" id="ENOG502RZ27">
    <property type="taxonomic scope" value="Eukaryota"/>
</dbReference>
<dbReference type="Pfam" id="PF17316">
    <property type="entry name" value="Perilipin_2"/>
    <property type="match status" value="1"/>
</dbReference>
<accession>G8ZZD3</accession>
<protein>
    <submittedName>
        <fullName evidence="2">Uncharacterized protein</fullName>
    </submittedName>
</protein>
<feature type="coiled-coil region" evidence="1">
    <location>
        <begin position="263"/>
        <end position="297"/>
    </location>
</feature>
<proteinExistence type="predicted"/>
<dbReference type="Proteomes" id="UP000005627">
    <property type="component" value="Chromosome 8"/>
</dbReference>
<dbReference type="OrthoDB" id="4065633at2759"/>
<evidence type="ECO:0000313" key="2">
    <source>
        <dbReference type="EMBL" id="CCE93977.1"/>
    </source>
</evidence>
<sequence length="315" mass="35672">MTGSNVKVVVNKDTTDRFARNSPTLNHLYKYPVVSRTLNQVVSTPVISQLLSVIVLVVASVRHTLVDSEYSPKFVKIGYNAISGFGLRFDELVNVLFLREGIDAFLRGWDSHSHKPGFWLLFFWVDYVANVSNILLKQFVVQPFKLNVEDKREEDTKSDGTLPHVSELSSTTKSISKDLQSKLQSDYIGPTTDFARQKYDSLVKPTADKLQSEYIEPTRAQLNKVTEPTRAQAMETYKMVSNAYENNFNKSESVPRAVVNTGIDLKNFTIENLRSNKSELERDAQHAKELYENKKETLGQGVDEKLDALGNTLKK</sequence>
<dbReference type="AlphaFoldDB" id="G8ZZD3"/>
<dbReference type="RefSeq" id="XP_003683188.1">
    <property type="nucleotide sequence ID" value="XM_003683140.1"/>
</dbReference>
<organism evidence="2 3">
    <name type="scientific">Torulaspora delbrueckii</name>
    <name type="common">Yeast</name>
    <name type="synonym">Candida colliculosa</name>
    <dbReference type="NCBI Taxonomy" id="4950"/>
    <lineage>
        <taxon>Eukaryota</taxon>
        <taxon>Fungi</taxon>
        <taxon>Dikarya</taxon>
        <taxon>Ascomycota</taxon>
        <taxon>Saccharomycotina</taxon>
        <taxon>Saccharomycetes</taxon>
        <taxon>Saccharomycetales</taxon>
        <taxon>Saccharomycetaceae</taxon>
        <taxon>Torulaspora</taxon>
    </lineage>
</organism>
<dbReference type="GO" id="GO:0034389">
    <property type="term" value="P:lipid droplet organization"/>
    <property type="evidence" value="ECO:0007669"/>
    <property type="project" value="EnsemblFungi"/>
</dbReference>